<keyword evidence="13" id="KW-0594">Phospholipid biosynthesis</keyword>
<dbReference type="InterPro" id="IPR048254">
    <property type="entry name" value="CDP_ALCOHOL_P_TRANSF_CS"/>
</dbReference>
<dbReference type="PROSITE" id="PS00379">
    <property type="entry name" value="CDP_ALCOHOL_P_TRANSF"/>
    <property type="match status" value="1"/>
</dbReference>
<evidence type="ECO:0000256" key="7">
    <source>
        <dbReference type="ARBA" id="ARBA00022516"/>
    </source>
</evidence>
<evidence type="ECO:0000256" key="1">
    <source>
        <dbReference type="ARBA" id="ARBA00000287"/>
    </source>
</evidence>
<dbReference type="InterPro" id="IPR043130">
    <property type="entry name" value="CDP-OH_PTrfase_TM_dom"/>
</dbReference>
<evidence type="ECO:0000256" key="16">
    <source>
        <dbReference type="RuleBase" id="RU003750"/>
    </source>
</evidence>
<dbReference type="NCBIfam" id="TIGR00473">
    <property type="entry name" value="pssA"/>
    <property type="match status" value="1"/>
</dbReference>
<comment type="similarity">
    <text evidence="4 16">Belongs to the CDP-alcohol phosphatidyltransferase class-I family.</text>
</comment>
<evidence type="ECO:0000256" key="9">
    <source>
        <dbReference type="ARBA" id="ARBA00022692"/>
    </source>
</evidence>
<keyword evidence="7" id="KW-0444">Lipid biosynthesis</keyword>
<feature type="transmembrane region" description="Helical" evidence="17">
    <location>
        <begin position="158"/>
        <end position="175"/>
    </location>
</feature>
<sequence length="213" mass="23199">GLAAWAIVGAIFFDMLDGKVARLMKATSSFGVQYDSLADLVSFGVAPGLLAYNWTLSPLGRVGWLIAFLFLTCGALRLARFNVQAGEGQGKKNFQGLPIPAAAAAVATTYLFISGIHLVLPYRLVMAWVAALMVALAFLMVSNVEYRAFKEVDPARRHPFGMLFLAVMVIFILAAEPHVSFFAFAMAYVFSGPFFYLLSSRKVEVPAEEEAEV</sequence>
<keyword evidence="9 17" id="KW-0812">Transmembrane</keyword>
<feature type="transmembrane region" description="Helical" evidence="17">
    <location>
        <begin position="126"/>
        <end position="146"/>
    </location>
</feature>
<evidence type="ECO:0000256" key="8">
    <source>
        <dbReference type="ARBA" id="ARBA00022679"/>
    </source>
</evidence>
<feature type="transmembrane region" description="Helical" evidence="17">
    <location>
        <begin position="181"/>
        <end position="198"/>
    </location>
</feature>
<name>A0A7C0U707_9BACT</name>
<comment type="subcellular location">
    <subcellularLocation>
        <location evidence="3">Endomembrane system</location>
    </subcellularLocation>
    <subcellularLocation>
        <location evidence="2">Membrane</location>
        <topology evidence="2">Multi-pass membrane protein</topology>
    </subcellularLocation>
</comment>
<dbReference type="GO" id="GO:0012505">
    <property type="term" value="C:endomembrane system"/>
    <property type="evidence" value="ECO:0007669"/>
    <property type="project" value="UniProtKB-SubCell"/>
</dbReference>
<keyword evidence="14" id="KW-1208">Phospholipid metabolism</keyword>
<keyword evidence="11" id="KW-0443">Lipid metabolism</keyword>
<keyword evidence="8 16" id="KW-0808">Transferase</keyword>
<feature type="transmembrane region" description="Helical" evidence="17">
    <location>
        <begin position="99"/>
        <end position="120"/>
    </location>
</feature>
<evidence type="ECO:0000256" key="3">
    <source>
        <dbReference type="ARBA" id="ARBA00004308"/>
    </source>
</evidence>
<evidence type="ECO:0000256" key="15">
    <source>
        <dbReference type="ARBA" id="ARBA00032361"/>
    </source>
</evidence>
<evidence type="ECO:0000256" key="5">
    <source>
        <dbReference type="ARBA" id="ARBA00013174"/>
    </source>
</evidence>
<comment type="caution">
    <text evidence="18">The sequence shown here is derived from an EMBL/GenBank/DDBJ whole genome shotgun (WGS) entry which is preliminary data.</text>
</comment>
<evidence type="ECO:0000256" key="17">
    <source>
        <dbReference type="SAM" id="Phobius"/>
    </source>
</evidence>
<dbReference type="GO" id="GO:0016020">
    <property type="term" value="C:membrane"/>
    <property type="evidence" value="ECO:0007669"/>
    <property type="project" value="UniProtKB-SubCell"/>
</dbReference>
<feature type="non-terminal residue" evidence="18">
    <location>
        <position position="1"/>
    </location>
</feature>
<accession>A0A7C0U707</accession>
<reference evidence="18" key="1">
    <citation type="journal article" date="2020" name="mSystems">
        <title>Genome- and Community-Level Interaction Insights into Carbon Utilization and Element Cycling Functions of Hydrothermarchaeota in Hydrothermal Sediment.</title>
        <authorList>
            <person name="Zhou Z."/>
            <person name="Liu Y."/>
            <person name="Xu W."/>
            <person name="Pan J."/>
            <person name="Luo Z.H."/>
            <person name="Li M."/>
        </authorList>
    </citation>
    <scope>NUCLEOTIDE SEQUENCE [LARGE SCALE GENOMIC DNA]</scope>
    <source>
        <strain evidence="18">HyVt-115</strain>
    </source>
</reference>
<protein>
    <recommendedName>
        <fullName evidence="6">CDP-diacylglycerol--serine O-phosphatidyltransferase</fullName>
        <ecNumber evidence="5">2.7.8.8</ecNumber>
    </recommendedName>
    <alternativeName>
        <fullName evidence="15">Phosphatidylserine synthase</fullName>
    </alternativeName>
</protein>
<evidence type="ECO:0000256" key="6">
    <source>
        <dbReference type="ARBA" id="ARBA00017171"/>
    </source>
</evidence>
<evidence type="ECO:0000256" key="11">
    <source>
        <dbReference type="ARBA" id="ARBA00023098"/>
    </source>
</evidence>
<feature type="transmembrane region" description="Helical" evidence="17">
    <location>
        <begin position="62"/>
        <end position="79"/>
    </location>
</feature>
<dbReference type="Gene3D" id="1.20.120.1760">
    <property type="match status" value="1"/>
</dbReference>
<evidence type="ECO:0000313" key="18">
    <source>
        <dbReference type="EMBL" id="HDD53133.1"/>
    </source>
</evidence>
<dbReference type="GO" id="GO:0003882">
    <property type="term" value="F:CDP-diacylglycerol-serine O-phosphatidyltransferase activity"/>
    <property type="evidence" value="ECO:0007669"/>
    <property type="project" value="UniProtKB-EC"/>
</dbReference>
<dbReference type="AlphaFoldDB" id="A0A7C0U707"/>
<dbReference type="Proteomes" id="UP000885690">
    <property type="component" value="Unassembled WGS sequence"/>
</dbReference>
<dbReference type="Pfam" id="PF01066">
    <property type="entry name" value="CDP-OH_P_transf"/>
    <property type="match status" value="1"/>
</dbReference>
<keyword evidence="10 17" id="KW-1133">Transmembrane helix</keyword>
<keyword evidence="12 17" id="KW-0472">Membrane</keyword>
<evidence type="ECO:0000256" key="10">
    <source>
        <dbReference type="ARBA" id="ARBA00022989"/>
    </source>
</evidence>
<evidence type="ECO:0000256" key="4">
    <source>
        <dbReference type="ARBA" id="ARBA00010441"/>
    </source>
</evidence>
<organism evidence="18">
    <name type="scientific">Thermosulfidibacter takaii</name>
    <dbReference type="NCBI Taxonomy" id="412593"/>
    <lineage>
        <taxon>Bacteria</taxon>
        <taxon>Pseudomonadati</taxon>
        <taxon>Thermosulfidibacterota</taxon>
        <taxon>Thermosulfidibacteria</taxon>
        <taxon>Thermosulfidibacterales</taxon>
        <taxon>Thermosulfidibacteraceae</taxon>
    </lineage>
</organism>
<dbReference type="InterPro" id="IPR004533">
    <property type="entry name" value="CDP-diaglyc--ser_O-PTrfase"/>
</dbReference>
<comment type="catalytic activity">
    <reaction evidence="1">
        <text>a CDP-1,2-diacyl-sn-glycerol + L-serine = a 1,2-diacyl-sn-glycero-3-phospho-L-serine + CMP + H(+)</text>
        <dbReference type="Rhea" id="RHEA:16913"/>
        <dbReference type="ChEBI" id="CHEBI:15378"/>
        <dbReference type="ChEBI" id="CHEBI:33384"/>
        <dbReference type="ChEBI" id="CHEBI:57262"/>
        <dbReference type="ChEBI" id="CHEBI:58332"/>
        <dbReference type="ChEBI" id="CHEBI:60377"/>
        <dbReference type="EC" id="2.7.8.8"/>
    </reaction>
</comment>
<dbReference type="EMBL" id="DQWS01000137">
    <property type="protein sequence ID" value="HDD53133.1"/>
    <property type="molecule type" value="Genomic_DNA"/>
</dbReference>
<dbReference type="GO" id="GO:0008654">
    <property type="term" value="P:phospholipid biosynthetic process"/>
    <property type="evidence" value="ECO:0007669"/>
    <property type="project" value="UniProtKB-KW"/>
</dbReference>
<evidence type="ECO:0000256" key="12">
    <source>
        <dbReference type="ARBA" id="ARBA00023136"/>
    </source>
</evidence>
<gene>
    <name evidence="18" type="primary">pssA</name>
    <name evidence="18" type="ORF">ENF32_03595</name>
</gene>
<evidence type="ECO:0000256" key="14">
    <source>
        <dbReference type="ARBA" id="ARBA00023264"/>
    </source>
</evidence>
<dbReference type="InterPro" id="IPR000462">
    <property type="entry name" value="CDP-OH_P_trans"/>
</dbReference>
<proteinExistence type="inferred from homology"/>
<evidence type="ECO:0000256" key="13">
    <source>
        <dbReference type="ARBA" id="ARBA00023209"/>
    </source>
</evidence>
<dbReference type="EC" id="2.7.8.8" evidence="5"/>
<evidence type="ECO:0000256" key="2">
    <source>
        <dbReference type="ARBA" id="ARBA00004141"/>
    </source>
</evidence>